<comment type="similarity">
    <text evidence="1">Belongs to the glycosyl hydrolase 29 family.</text>
</comment>
<dbReference type="GO" id="GO:0005764">
    <property type="term" value="C:lysosome"/>
    <property type="evidence" value="ECO:0007669"/>
    <property type="project" value="TreeGrafter"/>
</dbReference>
<evidence type="ECO:0000256" key="3">
    <source>
        <dbReference type="ARBA" id="ARBA00022729"/>
    </source>
</evidence>
<dbReference type="PANTHER" id="PTHR10030">
    <property type="entry name" value="ALPHA-L-FUCOSIDASE"/>
    <property type="match status" value="1"/>
</dbReference>
<evidence type="ECO:0000256" key="4">
    <source>
        <dbReference type="ARBA" id="ARBA00022801"/>
    </source>
</evidence>
<dbReference type="GO" id="GO:0006004">
    <property type="term" value="P:fucose metabolic process"/>
    <property type="evidence" value="ECO:0007669"/>
    <property type="project" value="TreeGrafter"/>
</dbReference>
<protein>
    <recommendedName>
        <fullName evidence="2">alpha-L-fucosidase</fullName>
        <ecNumber evidence="2">3.2.1.51</ecNumber>
    </recommendedName>
</protein>
<proteinExistence type="inferred from homology"/>
<accession>A0A6C0AGI6</accession>
<dbReference type="SMART" id="SM00812">
    <property type="entry name" value="Alpha_L_fucos"/>
    <property type="match status" value="1"/>
</dbReference>
<dbReference type="InterPro" id="IPR057739">
    <property type="entry name" value="Glyco_hydro_29_N"/>
</dbReference>
<evidence type="ECO:0000256" key="2">
    <source>
        <dbReference type="ARBA" id="ARBA00012662"/>
    </source>
</evidence>
<dbReference type="EC" id="3.2.1.51" evidence="2"/>
<name>A0A6C0AGI6_9ZZZZ</name>
<dbReference type="Gene3D" id="3.20.20.80">
    <property type="entry name" value="Glycosidases"/>
    <property type="match status" value="1"/>
</dbReference>
<evidence type="ECO:0000256" key="5">
    <source>
        <dbReference type="ARBA" id="ARBA00023295"/>
    </source>
</evidence>
<dbReference type="PANTHER" id="PTHR10030:SF37">
    <property type="entry name" value="ALPHA-L-FUCOSIDASE-RELATED"/>
    <property type="match status" value="1"/>
</dbReference>
<keyword evidence="4" id="KW-0378">Hydrolase</keyword>
<reference evidence="7" key="1">
    <citation type="journal article" date="2020" name="Nature">
        <title>Giant virus diversity and host interactions through global metagenomics.</title>
        <authorList>
            <person name="Schulz F."/>
            <person name="Roux S."/>
            <person name="Paez-Espino D."/>
            <person name="Jungbluth S."/>
            <person name="Walsh D.A."/>
            <person name="Denef V.J."/>
            <person name="McMahon K.D."/>
            <person name="Konstantinidis K.T."/>
            <person name="Eloe-Fadrosh E.A."/>
            <person name="Kyrpides N.C."/>
            <person name="Woyke T."/>
        </authorList>
    </citation>
    <scope>NUCLEOTIDE SEQUENCE</scope>
    <source>
        <strain evidence="7">GVMAG-S-1021933-23</strain>
    </source>
</reference>
<evidence type="ECO:0000259" key="6">
    <source>
        <dbReference type="Pfam" id="PF01120"/>
    </source>
</evidence>
<dbReference type="GO" id="GO:0016139">
    <property type="term" value="P:glycoside catabolic process"/>
    <property type="evidence" value="ECO:0007669"/>
    <property type="project" value="TreeGrafter"/>
</dbReference>
<dbReference type="AlphaFoldDB" id="A0A6C0AGI6"/>
<sequence length="205" mass="24707">MIYLLNFLINKMDVGIIFHIGLYSVYGFDSVNSAKRRNIMNGSEWYIERLSVNEKTFRPVSGWKETQEFHKKNFNNQNYYDAKLNITKKEIKKWMKTCKNFKYVILTSKHHDGFCLWDTKTTDLKYNILDMFKKYAKKYDLVFGIYYSWLEFGKPFTVKSSHILKKFVFHNCQNYRNLTQNISGWTAMIKNILVKMLIEIFLRFI</sequence>
<dbReference type="Pfam" id="PF01120">
    <property type="entry name" value="Alpha_L_fucos"/>
    <property type="match status" value="1"/>
</dbReference>
<dbReference type="InterPro" id="IPR017853">
    <property type="entry name" value="GH"/>
</dbReference>
<dbReference type="EMBL" id="MN740597">
    <property type="protein sequence ID" value="QHS78451.1"/>
    <property type="molecule type" value="Genomic_DNA"/>
</dbReference>
<evidence type="ECO:0000313" key="7">
    <source>
        <dbReference type="EMBL" id="QHS78451.1"/>
    </source>
</evidence>
<dbReference type="SUPFAM" id="SSF51445">
    <property type="entry name" value="(Trans)glycosidases"/>
    <property type="match status" value="1"/>
</dbReference>
<dbReference type="InterPro" id="IPR000933">
    <property type="entry name" value="Glyco_hydro_29"/>
</dbReference>
<keyword evidence="5" id="KW-0326">Glycosidase</keyword>
<evidence type="ECO:0000256" key="1">
    <source>
        <dbReference type="ARBA" id="ARBA00007951"/>
    </source>
</evidence>
<organism evidence="7">
    <name type="scientific">viral metagenome</name>
    <dbReference type="NCBI Taxonomy" id="1070528"/>
    <lineage>
        <taxon>unclassified sequences</taxon>
        <taxon>metagenomes</taxon>
        <taxon>organismal metagenomes</taxon>
    </lineage>
</organism>
<feature type="domain" description="Glycoside hydrolase family 29 N-terminal" evidence="6">
    <location>
        <begin position="14"/>
        <end position="159"/>
    </location>
</feature>
<keyword evidence="3" id="KW-0732">Signal</keyword>
<dbReference type="GO" id="GO:0004560">
    <property type="term" value="F:alpha-L-fucosidase activity"/>
    <property type="evidence" value="ECO:0007669"/>
    <property type="project" value="InterPro"/>
</dbReference>